<keyword evidence="1" id="KW-0238">DNA-binding</keyword>
<evidence type="ECO:0000259" key="3">
    <source>
        <dbReference type="PROSITE" id="PS51755"/>
    </source>
</evidence>
<dbReference type="InterPro" id="IPR016032">
    <property type="entry name" value="Sig_transdc_resp-reg_C-effctor"/>
</dbReference>
<dbReference type="GO" id="GO:0000160">
    <property type="term" value="P:phosphorelay signal transduction system"/>
    <property type="evidence" value="ECO:0007669"/>
    <property type="project" value="InterPro"/>
</dbReference>
<dbReference type="GO" id="GO:0006355">
    <property type="term" value="P:regulation of DNA-templated transcription"/>
    <property type="evidence" value="ECO:0007669"/>
    <property type="project" value="InterPro"/>
</dbReference>
<proteinExistence type="predicted"/>
<name>A0A644X1M4_9ZZZZ</name>
<dbReference type="SUPFAM" id="SSF46894">
    <property type="entry name" value="C-terminal effector domain of the bipartite response regulators"/>
    <property type="match status" value="1"/>
</dbReference>
<feature type="transmembrane region" description="Helical" evidence="2">
    <location>
        <begin position="196"/>
        <end position="215"/>
    </location>
</feature>
<feature type="domain" description="OmpR/PhoB-type" evidence="3">
    <location>
        <begin position="237"/>
        <end position="336"/>
    </location>
</feature>
<keyword evidence="2" id="KW-0812">Transmembrane</keyword>
<dbReference type="Pfam" id="PF00486">
    <property type="entry name" value="Trans_reg_C"/>
    <property type="match status" value="1"/>
</dbReference>
<protein>
    <recommendedName>
        <fullName evidence="3">OmpR/PhoB-type domain-containing protein</fullName>
    </recommendedName>
</protein>
<dbReference type="InterPro" id="IPR001867">
    <property type="entry name" value="OmpR/PhoB-type_DNA-bd"/>
</dbReference>
<dbReference type="GO" id="GO:0003677">
    <property type="term" value="F:DNA binding"/>
    <property type="evidence" value="ECO:0007669"/>
    <property type="project" value="UniProtKB-KW"/>
</dbReference>
<reference evidence="4" key="1">
    <citation type="submission" date="2019-08" db="EMBL/GenBank/DDBJ databases">
        <authorList>
            <person name="Kucharzyk K."/>
            <person name="Murdoch R.W."/>
            <person name="Higgins S."/>
            <person name="Loffler F."/>
        </authorList>
    </citation>
    <scope>NUCLEOTIDE SEQUENCE</scope>
</reference>
<dbReference type="InterPro" id="IPR036388">
    <property type="entry name" value="WH-like_DNA-bd_sf"/>
</dbReference>
<keyword evidence="2" id="KW-1133">Transmembrane helix</keyword>
<accession>A0A644X1M4</accession>
<dbReference type="EMBL" id="VSSQ01001611">
    <property type="protein sequence ID" value="MPM09781.1"/>
    <property type="molecule type" value="Genomic_DNA"/>
</dbReference>
<dbReference type="Gene3D" id="1.10.10.10">
    <property type="entry name" value="Winged helix-like DNA-binding domain superfamily/Winged helix DNA-binding domain"/>
    <property type="match status" value="1"/>
</dbReference>
<evidence type="ECO:0000256" key="2">
    <source>
        <dbReference type="SAM" id="Phobius"/>
    </source>
</evidence>
<sequence>MKNKLLFTSLVTLISLLYIYTLAILYNNLKINNKILIQSSLEKAIEIEKDMRLKKINTPIWISSVPKDTAEDTTHKYENRPIIRFKQSDEANKIGQTEILNHVLQTFLHIENPVNVNVLDSIFNHELQREALIAQTAILYIDNISGKNITNRTDSIFFRSVYTTDTLNYGIRKEVSFIGYAKIPIFYIINQVKYQILGISFIWLSTFIFLSLWGFSIKKSQNKLFAEINRSNIDISCETLQLITKELFLDKDLCLLIKNDRKIKLTSQSVQIIELLLSNTDYYLSYDELIFKLWGKVECKGQERLTQSIKRLRESLKWCPEITIENIRKEGYRLVIKSE</sequence>
<keyword evidence="2" id="KW-0472">Membrane</keyword>
<organism evidence="4">
    <name type="scientific">bioreactor metagenome</name>
    <dbReference type="NCBI Taxonomy" id="1076179"/>
    <lineage>
        <taxon>unclassified sequences</taxon>
        <taxon>metagenomes</taxon>
        <taxon>ecological metagenomes</taxon>
    </lineage>
</organism>
<evidence type="ECO:0000256" key="1">
    <source>
        <dbReference type="ARBA" id="ARBA00023125"/>
    </source>
</evidence>
<dbReference type="AlphaFoldDB" id="A0A644X1M4"/>
<evidence type="ECO:0000313" key="4">
    <source>
        <dbReference type="EMBL" id="MPM09781.1"/>
    </source>
</evidence>
<dbReference type="SMART" id="SM00862">
    <property type="entry name" value="Trans_reg_C"/>
    <property type="match status" value="1"/>
</dbReference>
<feature type="transmembrane region" description="Helical" evidence="2">
    <location>
        <begin position="6"/>
        <end position="26"/>
    </location>
</feature>
<dbReference type="CDD" id="cd00383">
    <property type="entry name" value="trans_reg_C"/>
    <property type="match status" value="1"/>
</dbReference>
<dbReference type="PROSITE" id="PS51755">
    <property type="entry name" value="OMPR_PHOB"/>
    <property type="match status" value="1"/>
</dbReference>
<gene>
    <name evidence="4" type="ORF">SDC9_56104</name>
</gene>
<comment type="caution">
    <text evidence="4">The sequence shown here is derived from an EMBL/GenBank/DDBJ whole genome shotgun (WGS) entry which is preliminary data.</text>
</comment>